<dbReference type="Gene3D" id="3.40.630.10">
    <property type="entry name" value="Zn peptidases"/>
    <property type="match status" value="1"/>
</dbReference>
<evidence type="ECO:0000256" key="6">
    <source>
        <dbReference type="ARBA" id="ARBA00022670"/>
    </source>
</evidence>
<name>A0A7N5K2Q2_AILME</name>
<evidence type="ECO:0000256" key="13">
    <source>
        <dbReference type="ARBA" id="ARBA00023180"/>
    </source>
</evidence>
<keyword evidence="11" id="KW-0482">Metalloprotease</keyword>
<comment type="similarity">
    <text evidence="3 17">Belongs to the peptidase M14 family.</text>
</comment>
<evidence type="ECO:0000259" key="19">
    <source>
        <dbReference type="PROSITE" id="PS50022"/>
    </source>
</evidence>
<feature type="region of interest" description="Disordered" evidence="18">
    <location>
        <begin position="62"/>
        <end position="85"/>
    </location>
</feature>
<dbReference type="FunFam" id="2.60.120.260:FF:000035">
    <property type="entry name" value="probable carboxypeptidase X1 isoform X2"/>
    <property type="match status" value="1"/>
</dbReference>
<dbReference type="SUPFAM" id="SSF53187">
    <property type="entry name" value="Zn-dependent exopeptidases"/>
    <property type="match status" value="1"/>
</dbReference>
<dbReference type="Ensembl" id="ENSAMET00000046392.1">
    <property type="protein sequence ID" value="ENSAMEP00000034025.1"/>
    <property type="gene ID" value="ENSAMEG00000011199.2"/>
</dbReference>
<dbReference type="PROSITE" id="PS52035">
    <property type="entry name" value="PEPTIDASE_M14"/>
    <property type="match status" value="1"/>
</dbReference>
<organism evidence="21 22">
    <name type="scientific">Ailuropoda melanoleuca</name>
    <name type="common">Giant panda</name>
    <dbReference type="NCBI Taxonomy" id="9646"/>
    <lineage>
        <taxon>Eukaryota</taxon>
        <taxon>Metazoa</taxon>
        <taxon>Chordata</taxon>
        <taxon>Craniata</taxon>
        <taxon>Vertebrata</taxon>
        <taxon>Euteleostomi</taxon>
        <taxon>Mammalia</taxon>
        <taxon>Eutheria</taxon>
        <taxon>Laurasiatheria</taxon>
        <taxon>Carnivora</taxon>
        <taxon>Caniformia</taxon>
        <taxon>Ursidae</taxon>
        <taxon>Ailuropoda</taxon>
    </lineage>
</organism>
<evidence type="ECO:0000256" key="16">
    <source>
        <dbReference type="ARBA" id="ARBA00082802"/>
    </source>
</evidence>
<dbReference type="Pfam" id="PF00754">
    <property type="entry name" value="F5_F8_type_C"/>
    <property type="match status" value="1"/>
</dbReference>
<feature type="region of interest" description="Disordered" evidence="18">
    <location>
        <begin position="252"/>
        <end position="286"/>
    </location>
</feature>
<keyword evidence="9" id="KW-0378">Hydrolase</keyword>
<gene>
    <name evidence="21" type="primary">CPXM1</name>
</gene>
<keyword evidence="12" id="KW-1015">Disulfide bond</keyword>
<evidence type="ECO:0000256" key="9">
    <source>
        <dbReference type="ARBA" id="ARBA00022801"/>
    </source>
</evidence>
<keyword evidence="10" id="KW-0862">Zinc</keyword>
<keyword evidence="6" id="KW-0645">Protease</keyword>
<feature type="compositionally biased region" description="Low complexity" evidence="18">
    <location>
        <begin position="259"/>
        <end position="277"/>
    </location>
</feature>
<dbReference type="SUPFAM" id="SSF49785">
    <property type="entry name" value="Galactose-binding domain-like"/>
    <property type="match status" value="1"/>
</dbReference>
<accession>A0A7N5K2Q2</accession>
<sequence length="906" mass="102146">MGPTLPRPPRFCSREQLGRGRCRSHLYRGGPWGRPVLSPRPCAAYWPLPAARHWQRRHGLLSGERGAAPPSTKRHGPLPGLGSPAAATQQVRGHLGGLKYGRCSMESYRENLERVFVRMDQVLPDSCLLVWNMAMPLGERVTGGFLLPELQPLAGSLRRDVVEGNFYSATLAGDHCFDVLDLHFHFRHAVRHRHRDGVHWDQHAHRHLSHLLLTHVADAWGVELPKRDYPSETSEPHVRIRIVKKKKVITKKRKKLTSPRPLVTARPPVTTTPAGAPHLPEAAEPGCPPLGLESLRLSDSQLQASSSQSFGLGPHRGRLNIQSGLEDGDLYDGAWCAEQQDAEPWFQVDARHPTRFSGIITQGRNSIWRYDWVTSYKVQFSNDSQTWWGSRNRSSGMDVVFPANSDPETPVLNLLPEPQVARFIRLLPQTWLQGGASCLRAEILACPVSDPNDLFPKAPALASSDPLDFRHHDYKAMRKLMKQVNEKCPNITRVYSIGKSHQGLKLYVMEMSDQPGEHELGEPEVRYVAGMHGNEALGRELLLLLMQFLCREYLRGDPRVTRLLTETRIHLLPSMNPDGYETAFRRGSELVGWAEGRWNHQGIDLNHNFADLNTPLWEAEDDGLVPDTVPNHHLPLPTYYTLPNATVAPETRAVIEWMQRIPFVLSANLHGGELVVSYPFDMTRTPWAARELTPTPDDAVFRWLSTVYAGTNQAMQDPDRRPCHSQDFSLHGNIINGADWHTVPGSMNDFSYLHTNCFEITVELSCDKFPHESELPQEWENNKEALLTYLEQVRMGITGVVRDKDTELGIADAVIAVEGINHDVTTAWGGDYWRLLTPGDYKVTASAEGYHPATRNCRVPFEEGPVPCNFHLTKTPKQRLRELLAAGAKVPPDLRRRLERLRGKKN</sequence>
<evidence type="ECO:0000256" key="14">
    <source>
        <dbReference type="ARBA" id="ARBA00059461"/>
    </source>
</evidence>
<reference evidence="21" key="2">
    <citation type="submission" date="2025-08" db="UniProtKB">
        <authorList>
            <consortium name="Ensembl"/>
        </authorList>
    </citation>
    <scope>IDENTIFICATION</scope>
</reference>
<dbReference type="FunFam" id="2.60.40.1120:FF:000012">
    <property type="entry name" value="probable carboxypeptidase X1 isoform X2"/>
    <property type="match status" value="1"/>
</dbReference>
<dbReference type="Gene3D" id="2.60.120.260">
    <property type="entry name" value="Galactose-binding domain-like"/>
    <property type="match status" value="1"/>
</dbReference>
<keyword evidence="4" id="KW-0964">Secreted</keyword>
<dbReference type="GO" id="GO:0004181">
    <property type="term" value="F:metallocarboxypeptidase activity"/>
    <property type="evidence" value="ECO:0007669"/>
    <property type="project" value="InterPro"/>
</dbReference>
<dbReference type="SMART" id="SM00231">
    <property type="entry name" value="FA58C"/>
    <property type="match status" value="1"/>
</dbReference>
<comment type="cofactor">
    <cofactor evidence="1">
        <name>Zn(2+)</name>
        <dbReference type="ChEBI" id="CHEBI:29105"/>
    </cofactor>
</comment>
<dbReference type="GO" id="GO:0005615">
    <property type="term" value="C:extracellular space"/>
    <property type="evidence" value="ECO:0007669"/>
    <property type="project" value="Ensembl"/>
</dbReference>
<dbReference type="CDD" id="cd11308">
    <property type="entry name" value="Peptidase_M14NE-CP-C_like"/>
    <property type="match status" value="1"/>
</dbReference>
<dbReference type="InterPro" id="IPR008979">
    <property type="entry name" value="Galactose-bd-like_sf"/>
</dbReference>
<feature type="domain" description="Peptidase M14" evidence="20">
    <location>
        <begin position="470"/>
        <end position="793"/>
    </location>
</feature>
<dbReference type="Proteomes" id="UP000008912">
    <property type="component" value="Unassembled WGS sequence"/>
</dbReference>
<proteinExistence type="inferred from homology"/>
<dbReference type="InParanoid" id="A0A7N5K2Q2"/>
<evidence type="ECO:0000256" key="12">
    <source>
        <dbReference type="ARBA" id="ARBA00023157"/>
    </source>
</evidence>
<comment type="subcellular location">
    <subcellularLocation>
        <location evidence="2">Secreted</location>
    </subcellularLocation>
</comment>
<comment type="function">
    <text evidence="14">May be involved in cell-cell interactions. No carboxypeptidase activity was found yet.</text>
</comment>
<keyword evidence="5" id="KW-0121">Carboxypeptidase</keyword>
<protein>
    <recommendedName>
        <fullName evidence="15">Probable carboxypeptidase X1</fullName>
    </recommendedName>
    <alternativeName>
        <fullName evidence="16">Metallocarboxypeptidase CPX-1</fullName>
    </alternativeName>
</protein>
<dbReference type="InterPro" id="IPR000834">
    <property type="entry name" value="Peptidase_M14"/>
</dbReference>
<evidence type="ECO:0000256" key="11">
    <source>
        <dbReference type="ARBA" id="ARBA00023049"/>
    </source>
</evidence>
<dbReference type="GO" id="GO:0006508">
    <property type="term" value="P:proteolysis"/>
    <property type="evidence" value="ECO:0007669"/>
    <property type="project" value="UniProtKB-KW"/>
</dbReference>
<evidence type="ECO:0000256" key="3">
    <source>
        <dbReference type="ARBA" id="ARBA00005988"/>
    </source>
</evidence>
<evidence type="ECO:0000256" key="17">
    <source>
        <dbReference type="PROSITE-ProRule" id="PRU01379"/>
    </source>
</evidence>
<dbReference type="InterPro" id="IPR057246">
    <property type="entry name" value="CARBOXYPEPT_ZN_1"/>
</dbReference>
<dbReference type="PROSITE" id="PS00132">
    <property type="entry name" value="CARBOXYPEPT_ZN_1"/>
    <property type="match status" value="1"/>
</dbReference>
<evidence type="ECO:0000313" key="22">
    <source>
        <dbReference type="Proteomes" id="UP000008912"/>
    </source>
</evidence>
<evidence type="ECO:0000256" key="4">
    <source>
        <dbReference type="ARBA" id="ARBA00022525"/>
    </source>
</evidence>
<dbReference type="InterPro" id="IPR000421">
    <property type="entry name" value="FA58C"/>
</dbReference>
<dbReference type="PROSITE" id="PS00133">
    <property type="entry name" value="CARBOXYPEPT_ZN_2"/>
    <property type="match status" value="1"/>
</dbReference>
<dbReference type="Gene3D" id="2.60.40.1120">
    <property type="entry name" value="Carboxypeptidase-like, regulatory domain"/>
    <property type="match status" value="1"/>
</dbReference>
<dbReference type="Pfam" id="PF00246">
    <property type="entry name" value="Peptidase_M14"/>
    <property type="match status" value="1"/>
</dbReference>
<dbReference type="PANTHER" id="PTHR11532:SF43">
    <property type="entry name" value="CARBOXYPEPTIDASE X1-RELATED"/>
    <property type="match status" value="1"/>
</dbReference>
<dbReference type="GO" id="GO:0008270">
    <property type="term" value="F:zinc ion binding"/>
    <property type="evidence" value="ECO:0007669"/>
    <property type="project" value="InterPro"/>
</dbReference>
<feature type="domain" description="F5/8 type C" evidence="19">
    <location>
        <begin position="282"/>
        <end position="446"/>
    </location>
</feature>
<dbReference type="PANTHER" id="PTHR11532">
    <property type="entry name" value="PROTEASE M14 CARBOXYPEPTIDASE"/>
    <property type="match status" value="1"/>
</dbReference>
<keyword evidence="7" id="KW-0479">Metal-binding</keyword>
<dbReference type="Pfam" id="PF13620">
    <property type="entry name" value="CarboxypepD_reg"/>
    <property type="match status" value="1"/>
</dbReference>
<evidence type="ECO:0000256" key="15">
    <source>
        <dbReference type="ARBA" id="ARBA00069749"/>
    </source>
</evidence>
<dbReference type="PRINTS" id="PR00765">
    <property type="entry name" value="CRBOXYPTASEA"/>
</dbReference>
<evidence type="ECO:0000256" key="18">
    <source>
        <dbReference type="SAM" id="MobiDB-lite"/>
    </source>
</evidence>
<dbReference type="GeneTree" id="ENSGT00940000156141"/>
<evidence type="ECO:0000256" key="1">
    <source>
        <dbReference type="ARBA" id="ARBA00001947"/>
    </source>
</evidence>
<evidence type="ECO:0000256" key="10">
    <source>
        <dbReference type="ARBA" id="ARBA00022833"/>
    </source>
</evidence>
<keyword evidence="13" id="KW-0325">Glycoprotein</keyword>
<dbReference type="CDD" id="cd03869">
    <property type="entry name" value="M14_CPX_like"/>
    <property type="match status" value="1"/>
</dbReference>
<dbReference type="InterPro" id="IPR057247">
    <property type="entry name" value="CARBOXYPEPT_ZN_2"/>
</dbReference>
<dbReference type="SUPFAM" id="SSF49464">
    <property type="entry name" value="Carboxypeptidase regulatory domain-like"/>
    <property type="match status" value="1"/>
</dbReference>
<dbReference type="FunFam" id="3.40.630.10:FF:000007">
    <property type="entry name" value="Carboxypeptidase X (M14 family), member 1"/>
    <property type="match status" value="1"/>
</dbReference>
<dbReference type="InterPro" id="IPR008969">
    <property type="entry name" value="CarboxyPept-like_regulatory"/>
</dbReference>
<dbReference type="CDD" id="cd00057">
    <property type="entry name" value="FA58C"/>
    <property type="match status" value="1"/>
</dbReference>
<feature type="active site" description="Proton donor/acceptor" evidence="17">
    <location>
        <position position="763"/>
    </location>
</feature>
<evidence type="ECO:0000256" key="2">
    <source>
        <dbReference type="ARBA" id="ARBA00004613"/>
    </source>
</evidence>
<reference evidence="21" key="3">
    <citation type="submission" date="2025-09" db="UniProtKB">
        <authorList>
            <consortium name="Ensembl"/>
        </authorList>
    </citation>
    <scope>IDENTIFICATION</scope>
</reference>
<evidence type="ECO:0000256" key="8">
    <source>
        <dbReference type="ARBA" id="ARBA00022729"/>
    </source>
</evidence>
<evidence type="ECO:0000256" key="5">
    <source>
        <dbReference type="ARBA" id="ARBA00022645"/>
    </source>
</evidence>
<evidence type="ECO:0000259" key="20">
    <source>
        <dbReference type="PROSITE" id="PS52035"/>
    </source>
</evidence>
<reference evidence="21 22" key="1">
    <citation type="journal article" date="2010" name="Nature">
        <title>The sequence and de novo assembly of the giant panda genome.</title>
        <authorList>
            <person name="Li R."/>
            <person name="Fan W."/>
            <person name="Tian G."/>
            <person name="Zhu H."/>
            <person name="He L."/>
            <person name="Cai J."/>
            <person name="Huang Q."/>
            <person name="Cai Q."/>
            <person name="Li B."/>
            <person name="Bai Y."/>
            <person name="Zhang Z."/>
            <person name="Zhang Y."/>
            <person name="Wang W."/>
            <person name="Li J."/>
            <person name="Wei F."/>
            <person name="Li H."/>
            <person name="Jian M."/>
            <person name="Li J."/>
            <person name="Zhang Z."/>
            <person name="Nielsen R."/>
            <person name="Li D."/>
            <person name="Gu W."/>
            <person name="Yang Z."/>
            <person name="Xuan Z."/>
            <person name="Ryder O.A."/>
            <person name="Leung F.C."/>
            <person name="Zhou Y."/>
            <person name="Cao J."/>
            <person name="Sun X."/>
            <person name="Fu Y."/>
            <person name="Fang X."/>
            <person name="Guo X."/>
            <person name="Wang B."/>
            <person name="Hou R."/>
            <person name="Shen F."/>
            <person name="Mu B."/>
            <person name="Ni P."/>
            <person name="Lin R."/>
            <person name="Qian W."/>
            <person name="Wang G."/>
            <person name="Yu C."/>
            <person name="Nie W."/>
            <person name="Wang J."/>
            <person name="Wu Z."/>
            <person name="Liang H."/>
            <person name="Min J."/>
            <person name="Wu Q."/>
            <person name="Cheng S."/>
            <person name="Ruan J."/>
            <person name="Wang M."/>
            <person name="Shi Z."/>
            <person name="Wen M."/>
            <person name="Liu B."/>
            <person name="Ren X."/>
            <person name="Zheng H."/>
            <person name="Dong D."/>
            <person name="Cook K."/>
            <person name="Shan G."/>
            <person name="Zhang H."/>
            <person name="Kosiol C."/>
            <person name="Xie X."/>
            <person name="Lu Z."/>
            <person name="Zheng H."/>
            <person name="Li Y."/>
            <person name="Steiner C.C."/>
            <person name="Lam T.T."/>
            <person name="Lin S."/>
            <person name="Zhang Q."/>
            <person name="Li G."/>
            <person name="Tian J."/>
            <person name="Gong T."/>
            <person name="Liu H."/>
            <person name="Zhang D."/>
            <person name="Fang L."/>
            <person name="Ye C."/>
            <person name="Zhang J."/>
            <person name="Hu W."/>
            <person name="Xu A."/>
            <person name="Ren Y."/>
            <person name="Zhang G."/>
            <person name="Bruford M.W."/>
            <person name="Li Q."/>
            <person name="Ma L."/>
            <person name="Guo Y."/>
            <person name="An N."/>
            <person name="Hu Y."/>
            <person name="Zheng Y."/>
            <person name="Shi Y."/>
            <person name="Li Z."/>
            <person name="Liu Q."/>
            <person name="Chen Y."/>
            <person name="Zhao J."/>
            <person name="Qu N."/>
            <person name="Zhao S."/>
            <person name="Tian F."/>
            <person name="Wang X."/>
            <person name="Wang H."/>
            <person name="Xu L."/>
            <person name="Liu X."/>
            <person name="Vinar T."/>
            <person name="Wang Y."/>
            <person name="Lam T.W."/>
            <person name="Yiu S.M."/>
            <person name="Liu S."/>
            <person name="Zhang H."/>
            <person name="Li D."/>
            <person name="Huang Y."/>
            <person name="Wang X."/>
            <person name="Yang G."/>
            <person name="Jiang Z."/>
            <person name="Wang J."/>
            <person name="Qin N."/>
            <person name="Li L."/>
            <person name="Li J."/>
            <person name="Bolund L."/>
            <person name="Kristiansen K."/>
            <person name="Wong G.K."/>
            <person name="Olson M."/>
            <person name="Zhang X."/>
            <person name="Li S."/>
            <person name="Yang H."/>
            <person name="Wang J."/>
            <person name="Wang J."/>
        </authorList>
    </citation>
    <scope>NUCLEOTIDE SEQUENCE [LARGE SCALE GENOMIC DNA]</scope>
</reference>
<evidence type="ECO:0000313" key="21">
    <source>
        <dbReference type="Ensembl" id="ENSAMEP00000034025.1"/>
    </source>
</evidence>
<keyword evidence="22" id="KW-1185">Reference proteome</keyword>
<dbReference type="InterPro" id="IPR050753">
    <property type="entry name" value="Peptidase_M14_domain"/>
</dbReference>
<dbReference type="PROSITE" id="PS50022">
    <property type="entry name" value="FA58C_3"/>
    <property type="match status" value="1"/>
</dbReference>
<dbReference type="AlphaFoldDB" id="A0A7N5K2Q2"/>
<keyword evidence="8" id="KW-0732">Signal</keyword>
<evidence type="ECO:0000256" key="7">
    <source>
        <dbReference type="ARBA" id="ARBA00022723"/>
    </source>
</evidence>
<dbReference type="SMART" id="SM00631">
    <property type="entry name" value="Zn_pept"/>
    <property type="match status" value="1"/>
</dbReference>